<dbReference type="GO" id="GO:0008270">
    <property type="term" value="F:zinc ion binding"/>
    <property type="evidence" value="ECO:0007669"/>
    <property type="project" value="UniProtKB-KW"/>
</dbReference>
<sequence length="159" mass="19044">MKYNDVHIDFTWEEWTLLDSSQKNLYKDVMLETYENLNDIGYSWDDNIFEEHCASSKRHDRHERRQTGENSSVYTQCDKAFENNSYLQSHERKHTGEKSYECNQCGKAFAYHNYLLIHQRRHAGEKPYECNQCGKAFCQQSNLQMHKRTHTGEKPYECN</sequence>
<dbReference type="Pfam" id="PF01352">
    <property type="entry name" value="KRAB"/>
    <property type="match status" value="1"/>
</dbReference>
<dbReference type="InterPro" id="IPR013087">
    <property type="entry name" value="Znf_C2H2_type"/>
</dbReference>
<protein>
    <submittedName>
        <fullName evidence="10">Zinc finger protein 120-like</fullName>
    </submittedName>
</protein>
<dbReference type="InterPro" id="IPR050758">
    <property type="entry name" value="Znf_C2H2-type"/>
</dbReference>
<dbReference type="GO" id="GO:0005634">
    <property type="term" value="C:nucleus"/>
    <property type="evidence" value="ECO:0007669"/>
    <property type="project" value="UniProtKB-SubCell"/>
</dbReference>
<evidence type="ECO:0000256" key="4">
    <source>
        <dbReference type="ARBA" id="ARBA00022771"/>
    </source>
</evidence>
<keyword evidence="2" id="KW-0479">Metal-binding</keyword>
<evidence type="ECO:0000256" key="6">
    <source>
        <dbReference type="PROSITE-ProRule" id="PRU00042"/>
    </source>
</evidence>
<dbReference type="AlphaFoldDB" id="A0A9J7GNZ3"/>
<evidence type="ECO:0000256" key="3">
    <source>
        <dbReference type="ARBA" id="ARBA00022737"/>
    </source>
</evidence>
<organism evidence="9 10">
    <name type="scientific">Cricetulus griseus</name>
    <name type="common">Chinese hamster</name>
    <name type="synonym">Cricetulus barabensis griseus</name>
    <dbReference type="NCBI Taxonomy" id="10029"/>
    <lineage>
        <taxon>Eukaryota</taxon>
        <taxon>Metazoa</taxon>
        <taxon>Chordata</taxon>
        <taxon>Craniata</taxon>
        <taxon>Vertebrata</taxon>
        <taxon>Euteleostomi</taxon>
        <taxon>Mammalia</taxon>
        <taxon>Eutheria</taxon>
        <taxon>Euarchontoglires</taxon>
        <taxon>Glires</taxon>
        <taxon>Rodentia</taxon>
        <taxon>Myomorpha</taxon>
        <taxon>Muroidea</taxon>
        <taxon>Cricetidae</taxon>
        <taxon>Cricetinae</taxon>
        <taxon>Cricetulus</taxon>
    </lineage>
</organism>
<dbReference type="SMART" id="SM00355">
    <property type="entry name" value="ZnF_C2H2"/>
    <property type="match status" value="3"/>
</dbReference>
<dbReference type="Proteomes" id="UP001108280">
    <property type="component" value="Unplaced"/>
</dbReference>
<evidence type="ECO:0000259" key="7">
    <source>
        <dbReference type="PROSITE" id="PS50157"/>
    </source>
</evidence>
<dbReference type="InterPro" id="IPR001909">
    <property type="entry name" value="KRAB"/>
</dbReference>
<evidence type="ECO:0000256" key="5">
    <source>
        <dbReference type="ARBA" id="ARBA00022833"/>
    </source>
</evidence>
<feature type="domain" description="KRAB" evidence="8">
    <location>
        <begin position="1"/>
        <end position="84"/>
    </location>
</feature>
<dbReference type="GO" id="GO:0006355">
    <property type="term" value="P:regulation of DNA-templated transcription"/>
    <property type="evidence" value="ECO:0007669"/>
    <property type="project" value="InterPro"/>
</dbReference>
<evidence type="ECO:0000313" key="10">
    <source>
        <dbReference type="RefSeq" id="XP_027289678.2"/>
    </source>
</evidence>
<comment type="subcellular location">
    <subcellularLocation>
        <location evidence="1">Nucleus</location>
    </subcellularLocation>
</comment>
<dbReference type="Pfam" id="PF00096">
    <property type="entry name" value="zf-C2H2"/>
    <property type="match status" value="3"/>
</dbReference>
<reference evidence="10" key="1">
    <citation type="submission" date="2025-08" db="UniProtKB">
        <authorList>
            <consortium name="RefSeq"/>
        </authorList>
    </citation>
    <scope>IDENTIFICATION</scope>
    <source>
        <strain evidence="10">17A/GY</strain>
        <tissue evidence="10">Liver</tissue>
    </source>
</reference>
<dbReference type="InterPro" id="IPR036236">
    <property type="entry name" value="Znf_C2H2_sf"/>
</dbReference>
<keyword evidence="9" id="KW-1185">Reference proteome</keyword>
<evidence type="ECO:0000256" key="1">
    <source>
        <dbReference type="ARBA" id="ARBA00004123"/>
    </source>
</evidence>
<dbReference type="PROSITE" id="PS50157">
    <property type="entry name" value="ZINC_FINGER_C2H2_2"/>
    <property type="match status" value="3"/>
</dbReference>
<keyword evidence="4 6" id="KW-0863">Zinc-finger</keyword>
<dbReference type="RefSeq" id="XP_027289678.2">
    <property type="nucleotide sequence ID" value="XM_027433877.2"/>
</dbReference>
<feature type="non-terminal residue" evidence="10">
    <location>
        <position position="159"/>
    </location>
</feature>
<evidence type="ECO:0000259" key="8">
    <source>
        <dbReference type="PROSITE" id="PS50805"/>
    </source>
</evidence>
<dbReference type="PANTHER" id="PTHR23234">
    <property type="entry name" value="ZNF44 PROTEIN"/>
    <property type="match status" value="1"/>
</dbReference>
<gene>
    <name evidence="10" type="primary">LOC113838108</name>
</gene>
<keyword evidence="3" id="KW-0677">Repeat</keyword>
<dbReference type="CDD" id="cd07765">
    <property type="entry name" value="KRAB_A-box"/>
    <property type="match status" value="1"/>
</dbReference>
<dbReference type="PROSITE" id="PS00028">
    <property type="entry name" value="ZINC_FINGER_C2H2_1"/>
    <property type="match status" value="2"/>
</dbReference>
<dbReference type="SUPFAM" id="SSF57667">
    <property type="entry name" value="beta-beta-alpha zinc fingers"/>
    <property type="match status" value="2"/>
</dbReference>
<feature type="domain" description="C2H2-type" evidence="7">
    <location>
        <begin position="100"/>
        <end position="127"/>
    </location>
</feature>
<dbReference type="SUPFAM" id="SSF109640">
    <property type="entry name" value="KRAB domain (Kruppel-associated box)"/>
    <property type="match status" value="1"/>
</dbReference>
<feature type="domain" description="C2H2-type" evidence="7">
    <location>
        <begin position="128"/>
        <end position="155"/>
    </location>
</feature>
<dbReference type="InterPro" id="IPR036051">
    <property type="entry name" value="KRAB_dom_sf"/>
</dbReference>
<dbReference type="FunFam" id="3.30.160.60:FF:002254">
    <property type="entry name" value="Zinc finger protein 540"/>
    <property type="match status" value="1"/>
</dbReference>
<dbReference type="PANTHER" id="PTHR23234:SF10">
    <property type="entry name" value="RIKEN CDNA 6720489N17 GENE-RELATED"/>
    <property type="match status" value="1"/>
</dbReference>
<evidence type="ECO:0000313" key="9">
    <source>
        <dbReference type="Proteomes" id="UP001108280"/>
    </source>
</evidence>
<keyword evidence="5" id="KW-0862">Zinc</keyword>
<dbReference type="Gene3D" id="6.10.140.140">
    <property type="match status" value="1"/>
</dbReference>
<name>A0A9J7GNZ3_CRIGR</name>
<dbReference type="PROSITE" id="PS50805">
    <property type="entry name" value="KRAB"/>
    <property type="match status" value="1"/>
</dbReference>
<dbReference type="OrthoDB" id="9622403at2759"/>
<evidence type="ECO:0000256" key="2">
    <source>
        <dbReference type="ARBA" id="ARBA00022723"/>
    </source>
</evidence>
<proteinExistence type="predicted"/>
<dbReference type="KEGG" id="cge:113838108"/>
<dbReference type="GeneID" id="113838108"/>
<accession>A0A9J7GNZ3</accession>
<dbReference type="Gene3D" id="3.30.160.60">
    <property type="entry name" value="Classic Zinc Finger"/>
    <property type="match status" value="3"/>
</dbReference>
<dbReference type="GO" id="GO:0043565">
    <property type="term" value="F:sequence-specific DNA binding"/>
    <property type="evidence" value="ECO:0007669"/>
    <property type="project" value="UniProtKB-ARBA"/>
</dbReference>
<feature type="domain" description="C2H2-type" evidence="7">
    <location>
        <begin position="75"/>
        <end position="99"/>
    </location>
</feature>
<dbReference type="SMART" id="SM00349">
    <property type="entry name" value="KRAB"/>
    <property type="match status" value="1"/>
</dbReference>
<dbReference type="FunFam" id="3.30.160.60:FF:000638">
    <property type="entry name" value="Zinc finger protein 184"/>
    <property type="match status" value="1"/>
</dbReference>